<protein>
    <submittedName>
        <fullName evidence="1">Uncharacterized protein</fullName>
    </submittedName>
</protein>
<name>A0AAV3QBQ3_LITER</name>
<accession>A0AAV3QBQ3</accession>
<organism evidence="1 2">
    <name type="scientific">Lithospermum erythrorhizon</name>
    <name type="common">Purple gromwell</name>
    <name type="synonym">Lithospermum officinale var. erythrorhizon</name>
    <dbReference type="NCBI Taxonomy" id="34254"/>
    <lineage>
        <taxon>Eukaryota</taxon>
        <taxon>Viridiplantae</taxon>
        <taxon>Streptophyta</taxon>
        <taxon>Embryophyta</taxon>
        <taxon>Tracheophyta</taxon>
        <taxon>Spermatophyta</taxon>
        <taxon>Magnoliopsida</taxon>
        <taxon>eudicotyledons</taxon>
        <taxon>Gunneridae</taxon>
        <taxon>Pentapetalae</taxon>
        <taxon>asterids</taxon>
        <taxon>lamiids</taxon>
        <taxon>Boraginales</taxon>
        <taxon>Boraginaceae</taxon>
        <taxon>Boraginoideae</taxon>
        <taxon>Lithospermeae</taxon>
        <taxon>Lithospermum</taxon>
    </lineage>
</organism>
<keyword evidence="2" id="KW-1185">Reference proteome</keyword>
<comment type="caution">
    <text evidence="1">The sequence shown here is derived from an EMBL/GenBank/DDBJ whole genome shotgun (WGS) entry which is preliminary data.</text>
</comment>
<evidence type="ECO:0000313" key="2">
    <source>
        <dbReference type="Proteomes" id="UP001454036"/>
    </source>
</evidence>
<sequence>MIISQIGRPLYADRNTSELRNLGYARVCVEIKVENQLFDEVHVRYVNGYIHKQKVENEWVPLKCLKCRHFGHKECGSEAKKTQVYVQKVTTESYQQLNLKHKSKLSHPLKRLRKKKWRISTQH</sequence>
<evidence type="ECO:0000313" key="1">
    <source>
        <dbReference type="EMBL" id="GAA0161048.1"/>
    </source>
</evidence>
<gene>
    <name evidence="1" type="ORF">LIER_17456</name>
</gene>
<dbReference type="Proteomes" id="UP001454036">
    <property type="component" value="Unassembled WGS sequence"/>
</dbReference>
<proteinExistence type="predicted"/>
<reference evidence="1 2" key="1">
    <citation type="submission" date="2024-01" db="EMBL/GenBank/DDBJ databases">
        <title>The complete chloroplast genome sequence of Lithospermum erythrorhizon: insights into the phylogenetic relationship among Boraginaceae species and the maternal lineages of purple gromwells.</title>
        <authorList>
            <person name="Okada T."/>
            <person name="Watanabe K."/>
        </authorList>
    </citation>
    <scope>NUCLEOTIDE SEQUENCE [LARGE SCALE GENOMIC DNA]</scope>
</reference>
<dbReference type="PANTHER" id="PTHR31286">
    <property type="entry name" value="GLYCINE-RICH CELL WALL STRUCTURAL PROTEIN 1.8-LIKE"/>
    <property type="match status" value="1"/>
</dbReference>
<dbReference type="InterPro" id="IPR040256">
    <property type="entry name" value="At4g02000-like"/>
</dbReference>
<dbReference type="PANTHER" id="PTHR31286:SF165">
    <property type="entry name" value="DUF4283 DOMAIN-CONTAINING PROTEIN"/>
    <property type="match status" value="1"/>
</dbReference>
<dbReference type="EMBL" id="BAABME010004064">
    <property type="protein sequence ID" value="GAA0161048.1"/>
    <property type="molecule type" value="Genomic_DNA"/>
</dbReference>
<dbReference type="AlphaFoldDB" id="A0AAV3QBQ3"/>